<name>A0A1I7XHE3_HETBA</name>
<dbReference type="SMART" id="SM00261">
    <property type="entry name" value="FU"/>
    <property type="match status" value="3"/>
</dbReference>
<sequence>MLQMSLPATFNTDRSESIAFGDLTSVGDCHEECQGGCTEPRSAVACFSCRNFTQTLRNKAGNGFKCVQRCDDTYYLDGDKCKMCSPHCHSCTKSEICETCPGSQLLIDVNHFGQLDHGKCVDHCPSGLVADYESNLVQARCILREEKCGEGYYLDALGKCGQCDGACVTCHGPGSLNCDTCAGGYGNRSTGYCRECCTEGQDAESYHCEDCSLGTVYAIHGQHSSSFFWSLIWIMVIVFIIIFVGLIAYYFFKDEKDQIDYTPLPHYNSATGDVHLLDSDSDSDDAVFESKLSCDI</sequence>
<dbReference type="InterPro" id="IPR006212">
    <property type="entry name" value="Furin_repeat"/>
</dbReference>
<dbReference type="SUPFAM" id="SSF57184">
    <property type="entry name" value="Growth factor receptor domain"/>
    <property type="match status" value="1"/>
</dbReference>
<keyword evidence="1" id="KW-1133">Transmembrane helix</keyword>
<proteinExistence type="predicted"/>
<evidence type="ECO:0000256" key="1">
    <source>
        <dbReference type="SAM" id="Phobius"/>
    </source>
</evidence>
<keyword evidence="1" id="KW-0472">Membrane</keyword>
<evidence type="ECO:0000313" key="3">
    <source>
        <dbReference type="WBParaSite" id="Hba_16910"/>
    </source>
</evidence>
<evidence type="ECO:0000313" key="2">
    <source>
        <dbReference type="Proteomes" id="UP000095283"/>
    </source>
</evidence>
<reference evidence="3" key="1">
    <citation type="submission" date="2016-11" db="UniProtKB">
        <authorList>
            <consortium name="WormBaseParasite"/>
        </authorList>
    </citation>
    <scope>IDENTIFICATION</scope>
</reference>
<accession>A0A1I7XHE3</accession>
<dbReference type="InterPro" id="IPR009030">
    <property type="entry name" value="Growth_fac_rcpt_cys_sf"/>
</dbReference>
<keyword evidence="1" id="KW-0812">Transmembrane</keyword>
<dbReference type="Proteomes" id="UP000095283">
    <property type="component" value="Unplaced"/>
</dbReference>
<dbReference type="AlphaFoldDB" id="A0A1I7XHE3"/>
<dbReference type="Gene3D" id="2.10.220.10">
    <property type="entry name" value="Hormone Receptor, Insulin-like Growth Factor Receptor 1, Chain A, domain 2"/>
    <property type="match status" value="1"/>
</dbReference>
<dbReference type="WBParaSite" id="Hba_16910">
    <property type="protein sequence ID" value="Hba_16910"/>
    <property type="gene ID" value="Hba_16910"/>
</dbReference>
<organism evidence="2 3">
    <name type="scientific">Heterorhabditis bacteriophora</name>
    <name type="common">Entomopathogenic nematode worm</name>
    <dbReference type="NCBI Taxonomy" id="37862"/>
    <lineage>
        <taxon>Eukaryota</taxon>
        <taxon>Metazoa</taxon>
        <taxon>Ecdysozoa</taxon>
        <taxon>Nematoda</taxon>
        <taxon>Chromadorea</taxon>
        <taxon>Rhabditida</taxon>
        <taxon>Rhabditina</taxon>
        <taxon>Rhabditomorpha</taxon>
        <taxon>Strongyloidea</taxon>
        <taxon>Heterorhabditidae</taxon>
        <taxon>Heterorhabditis</taxon>
    </lineage>
</organism>
<protein>
    <submittedName>
        <fullName evidence="3">Furin-like protease 2</fullName>
    </submittedName>
</protein>
<dbReference type="InterPro" id="IPR053215">
    <property type="entry name" value="TKL_Ser/Thr_kinase"/>
</dbReference>
<dbReference type="PANTHER" id="PTHR45756:SF1">
    <property type="entry name" value="PROTEIN KINASE DOMAIN CONTAINING PROTEIN"/>
    <property type="match status" value="1"/>
</dbReference>
<feature type="transmembrane region" description="Helical" evidence="1">
    <location>
        <begin position="227"/>
        <end position="252"/>
    </location>
</feature>
<dbReference type="PANTHER" id="PTHR45756">
    <property type="entry name" value="PALMITOYLTRANSFERASE"/>
    <property type="match status" value="1"/>
</dbReference>
<keyword evidence="2" id="KW-1185">Reference proteome</keyword>